<proteinExistence type="predicted"/>
<reference evidence="1 2" key="1">
    <citation type="journal article" date="2012" name="ISME J.">
        <title>Nitrification expanded: discovery, physiology and genomics of a nitrite-oxidizing bacterium from the phylum Chloroflexi.</title>
        <authorList>
            <person name="Sorokin D.Y."/>
            <person name="Lucker S."/>
            <person name="Vejmelkova D."/>
            <person name="Kostrikina N.A."/>
            <person name="Kleerebezem R."/>
            <person name="Rijpstra W.I."/>
            <person name="Damste J.S."/>
            <person name="Le Paslier D."/>
            <person name="Muyzer G."/>
            <person name="Wagner M."/>
            <person name="van Loosdrecht M.C."/>
            <person name="Daims H."/>
        </authorList>
    </citation>
    <scope>NUCLEOTIDE SEQUENCE [LARGE SCALE GENOMIC DNA]</scope>
    <source>
        <strain evidence="2">none</strain>
    </source>
</reference>
<dbReference type="EMBL" id="CAGS01000460">
    <property type="protein sequence ID" value="CCF85538.1"/>
    <property type="molecule type" value="Genomic_DNA"/>
</dbReference>
<dbReference type="AlphaFoldDB" id="I4ELH6"/>
<accession>I4ELH6</accession>
<evidence type="ECO:0000313" key="1">
    <source>
        <dbReference type="EMBL" id="CCF85538.1"/>
    </source>
</evidence>
<organism evidence="1 2">
    <name type="scientific">Nitrolancea hollandica Lb</name>
    <dbReference type="NCBI Taxonomy" id="1129897"/>
    <lineage>
        <taxon>Bacteria</taxon>
        <taxon>Pseudomonadati</taxon>
        <taxon>Thermomicrobiota</taxon>
        <taxon>Thermomicrobia</taxon>
        <taxon>Sphaerobacterales</taxon>
        <taxon>Sphaerobacterineae</taxon>
        <taxon>Sphaerobacteraceae</taxon>
        <taxon>Nitrolancea</taxon>
    </lineage>
</organism>
<dbReference type="Proteomes" id="UP000004221">
    <property type="component" value="Unassembled WGS sequence"/>
</dbReference>
<protein>
    <submittedName>
        <fullName evidence="1">Uncharacterized protein</fullName>
    </submittedName>
</protein>
<dbReference type="OrthoDB" id="463798at2"/>
<comment type="caution">
    <text evidence="1">The sequence shown here is derived from an EMBL/GenBank/DDBJ whole genome shotgun (WGS) entry which is preliminary data.</text>
</comment>
<keyword evidence="2" id="KW-1185">Reference proteome</keyword>
<gene>
    <name evidence="1" type="ORF">NITHO_5120009</name>
</gene>
<sequence>MASADNLSNDDTAAQSGVTVKEAVRLARAYLLDLFENESLPNLRLEEVELSDDGSHWLVTYGFTASEKDIEQPLFKGFGPSTTRTRRDYKIIKINAQTGEPVSMTIREL</sequence>
<dbReference type="RefSeq" id="WP_008480516.1">
    <property type="nucleotide sequence ID" value="NZ_CAGS01000460.1"/>
</dbReference>
<evidence type="ECO:0000313" key="2">
    <source>
        <dbReference type="Proteomes" id="UP000004221"/>
    </source>
</evidence>
<name>I4ELH6_9BACT</name>